<evidence type="ECO:0000313" key="2">
    <source>
        <dbReference type="EMBL" id="MDR6206514.1"/>
    </source>
</evidence>
<protein>
    <submittedName>
        <fullName evidence="2">Uncharacterized protein</fullName>
    </submittedName>
</protein>
<sequence>MQKSGRSWPISTNAARTDFNPSRHDAHGNGCALHQIEKFSRDVVRERKQEMLAAMMQRRRNVVFAPLVWCGQTMARFDEISAQKRYGENGTPRGSSTRVPSY</sequence>
<dbReference type="AlphaFoldDB" id="A0ABD5CMU5"/>
<name>A0ABD5CMU5_9BURK</name>
<accession>A0ABD5CMU5</accession>
<organism evidence="2 3">
    <name type="scientific">Paraburkholderia graminis</name>
    <dbReference type="NCBI Taxonomy" id="60548"/>
    <lineage>
        <taxon>Bacteria</taxon>
        <taxon>Pseudomonadati</taxon>
        <taxon>Pseudomonadota</taxon>
        <taxon>Betaproteobacteria</taxon>
        <taxon>Burkholderiales</taxon>
        <taxon>Burkholderiaceae</taxon>
        <taxon>Paraburkholderia</taxon>
    </lineage>
</organism>
<evidence type="ECO:0000256" key="1">
    <source>
        <dbReference type="SAM" id="MobiDB-lite"/>
    </source>
</evidence>
<feature type="region of interest" description="Disordered" evidence="1">
    <location>
        <begin position="1"/>
        <end position="26"/>
    </location>
</feature>
<feature type="compositionally biased region" description="Polar residues" evidence="1">
    <location>
        <begin position="92"/>
        <end position="102"/>
    </location>
</feature>
<proteinExistence type="predicted"/>
<feature type="compositionally biased region" description="Polar residues" evidence="1">
    <location>
        <begin position="1"/>
        <end position="15"/>
    </location>
</feature>
<evidence type="ECO:0000313" key="3">
    <source>
        <dbReference type="Proteomes" id="UP001245184"/>
    </source>
</evidence>
<dbReference type="Proteomes" id="UP001245184">
    <property type="component" value="Unassembled WGS sequence"/>
</dbReference>
<feature type="region of interest" description="Disordered" evidence="1">
    <location>
        <begin position="81"/>
        <end position="102"/>
    </location>
</feature>
<gene>
    <name evidence="2" type="ORF">QF025_005234</name>
</gene>
<comment type="caution">
    <text evidence="2">The sequence shown here is derived from an EMBL/GenBank/DDBJ whole genome shotgun (WGS) entry which is preliminary data.</text>
</comment>
<dbReference type="RefSeq" id="WP_035570365.1">
    <property type="nucleotide sequence ID" value="NZ_ATXV01000012.1"/>
</dbReference>
<reference evidence="2 3" key="1">
    <citation type="submission" date="2023-08" db="EMBL/GenBank/DDBJ databases">
        <title>Genome sequencing of plant associated microbes to promote plant fitness in Sorghum bicolor and Oryza sativa.</title>
        <authorList>
            <person name="Coleman-Derr D."/>
        </authorList>
    </citation>
    <scope>NUCLEOTIDE SEQUENCE [LARGE SCALE GENOMIC DNA]</scope>
    <source>
        <strain evidence="2 3">SLBN-33</strain>
    </source>
</reference>
<dbReference type="EMBL" id="JAVIZN010000002">
    <property type="protein sequence ID" value="MDR6206514.1"/>
    <property type="molecule type" value="Genomic_DNA"/>
</dbReference>